<evidence type="ECO:0000256" key="1">
    <source>
        <dbReference type="SAM" id="Phobius"/>
    </source>
</evidence>
<dbReference type="InterPro" id="IPR040282">
    <property type="entry name" value="Mig-18-like"/>
</dbReference>
<keyword evidence="1" id="KW-0472">Membrane</keyword>
<comment type="caution">
    <text evidence="3">The sequence shown here is derived from an EMBL/GenBank/DDBJ whole genome shotgun (WGS) entry which is preliminary data.</text>
</comment>
<keyword evidence="4" id="KW-1185">Reference proteome</keyword>
<feature type="domain" description="Abnormal cell migration protein 18-like fibronectin type I" evidence="2">
    <location>
        <begin position="177"/>
        <end position="241"/>
    </location>
</feature>
<accession>A0A8S9ZPM8</accession>
<name>A0A8S9ZPM8_9BILA</name>
<dbReference type="InterPro" id="IPR055119">
    <property type="entry name" value="Mig18_Fn1"/>
</dbReference>
<dbReference type="PANTHER" id="PTHR35572">
    <property type="entry name" value="PROTEIN CBG04538-RELATED"/>
    <property type="match status" value="1"/>
</dbReference>
<evidence type="ECO:0000313" key="4">
    <source>
        <dbReference type="Proteomes" id="UP000605970"/>
    </source>
</evidence>
<dbReference type="Proteomes" id="UP000605970">
    <property type="component" value="Unassembled WGS sequence"/>
</dbReference>
<feature type="transmembrane region" description="Helical" evidence="1">
    <location>
        <begin position="6"/>
        <end position="25"/>
    </location>
</feature>
<organism evidence="3 4">
    <name type="scientific">Meloidogyne graminicola</name>
    <dbReference type="NCBI Taxonomy" id="189291"/>
    <lineage>
        <taxon>Eukaryota</taxon>
        <taxon>Metazoa</taxon>
        <taxon>Ecdysozoa</taxon>
        <taxon>Nematoda</taxon>
        <taxon>Chromadorea</taxon>
        <taxon>Rhabditida</taxon>
        <taxon>Tylenchina</taxon>
        <taxon>Tylenchomorpha</taxon>
        <taxon>Tylenchoidea</taxon>
        <taxon>Meloidogynidae</taxon>
        <taxon>Meloidogyninae</taxon>
        <taxon>Meloidogyne</taxon>
    </lineage>
</organism>
<evidence type="ECO:0000259" key="2">
    <source>
        <dbReference type="Pfam" id="PF23003"/>
    </source>
</evidence>
<dbReference type="AlphaFoldDB" id="A0A8S9ZPM8"/>
<dbReference type="OrthoDB" id="5911931at2759"/>
<keyword evidence="1" id="KW-1133">Transmembrane helix</keyword>
<evidence type="ECO:0000313" key="3">
    <source>
        <dbReference type="EMBL" id="KAF7635173.1"/>
    </source>
</evidence>
<feature type="domain" description="Abnormal cell migration protein 18-like fibronectin type I" evidence="2">
    <location>
        <begin position="48"/>
        <end position="102"/>
    </location>
</feature>
<dbReference type="EMBL" id="JABEBT010000046">
    <property type="protein sequence ID" value="KAF7635173.1"/>
    <property type="molecule type" value="Genomic_DNA"/>
</dbReference>
<keyword evidence="1" id="KW-0812">Transmembrane</keyword>
<protein>
    <recommendedName>
        <fullName evidence="2">Abnormal cell migration protein 18-like fibronectin type I domain-containing protein</fullName>
    </recommendedName>
</protein>
<reference evidence="3" key="1">
    <citation type="journal article" date="2020" name="Ecol. Evol.">
        <title>Genome structure and content of the rice root-knot nematode (Meloidogyne graminicola).</title>
        <authorList>
            <person name="Phan N.T."/>
            <person name="Danchin E.G.J."/>
            <person name="Klopp C."/>
            <person name="Perfus-Barbeoch L."/>
            <person name="Kozlowski D.K."/>
            <person name="Koutsovoulos G.D."/>
            <person name="Lopez-Roques C."/>
            <person name="Bouchez O."/>
            <person name="Zahm M."/>
            <person name="Besnard G."/>
            <person name="Bellafiore S."/>
        </authorList>
    </citation>
    <scope>NUCLEOTIDE SEQUENCE</scope>
    <source>
        <strain evidence="3">VN-18</strain>
    </source>
</reference>
<gene>
    <name evidence="3" type="ORF">Mgra_00005459</name>
</gene>
<dbReference type="Pfam" id="PF23003">
    <property type="entry name" value="Fn1_2"/>
    <property type="match status" value="3"/>
</dbReference>
<proteinExistence type="predicted"/>
<sequence length="364" mass="42742">MFSSFFYFIFLLFLIICLFPVFLFTKEITSEESFNVTNNCWSNSNGQNEKWFKEGDIIDRGKYWYLCSNGKIIPSGCIDDKENRISLNKTFINGNFLVQCVRWFNLIKFKTVVGESWLDGKFWWECAWEGIYLKKRQIACFGYKNKYLLIGEQEINNLTIYECQKNEYGNLNFVAIECISNNGKRYKIGKQWTEGDFLFYCKKRIDNLNCEKTCIGCVYKDKNLFDGDRFQLNNTIFKCEIPSCLEDKIQLKYSSSKQLLLSNSSSLINNYRIQRQCILRAGRAILNNLGCVFEKDGIKRLILQPETYTIWIESIEKENNIINKIAIACIKTNNNDLVLHKFKIEEIEENVLLILLLTVVSFPR</sequence>
<feature type="domain" description="Abnormal cell migration protein 18-like fibronectin type I" evidence="2">
    <location>
        <begin position="113"/>
        <end position="167"/>
    </location>
</feature>